<sequence>MQDPLMPPTHERTVITATTTDVDSRVNLRELIAPAEIKDGEMRDYILSISSEEDINIVMRLLSKEAKRRWKEQ</sequence>
<name>A0ABQ5K859_9EUKA</name>
<evidence type="ECO:0000313" key="1">
    <source>
        <dbReference type="EMBL" id="GKT28705.1"/>
    </source>
</evidence>
<proteinExistence type="predicted"/>
<accession>A0ABQ5K859</accession>
<organism evidence="1 2">
    <name type="scientific">Aduncisulcus paluster</name>
    <dbReference type="NCBI Taxonomy" id="2918883"/>
    <lineage>
        <taxon>Eukaryota</taxon>
        <taxon>Metamonada</taxon>
        <taxon>Carpediemonas-like organisms</taxon>
        <taxon>Aduncisulcus</taxon>
    </lineage>
</organism>
<dbReference type="Proteomes" id="UP001057375">
    <property type="component" value="Unassembled WGS sequence"/>
</dbReference>
<feature type="non-terminal residue" evidence="1">
    <location>
        <position position="73"/>
    </location>
</feature>
<evidence type="ECO:0000313" key="2">
    <source>
        <dbReference type="Proteomes" id="UP001057375"/>
    </source>
</evidence>
<comment type="caution">
    <text evidence="1">The sequence shown here is derived from an EMBL/GenBank/DDBJ whole genome shotgun (WGS) entry which is preliminary data.</text>
</comment>
<reference evidence="1" key="1">
    <citation type="submission" date="2022-03" db="EMBL/GenBank/DDBJ databases">
        <title>Draft genome sequence of Aduncisulcus paluster, a free-living microaerophilic Fornicata.</title>
        <authorList>
            <person name="Yuyama I."/>
            <person name="Kume K."/>
            <person name="Tamura T."/>
            <person name="Inagaki Y."/>
            <person name="Hashimoto T."/>
        </authorList>
    </citation>
    <scope>NUCLEOTIDE SEQUENCE</scope>
    <source>
        <strain evidence="1">NY0171</strain>
    </source>
</reference>
<keyword evidence="2" id="KW-1185">Reference proteome</keyword>
<protein>
    <submittedName>
        <fullName evidence="1">Uncharacterized protein</fullName>
    </submittedName>
</protein>
<gene>
    <name evidence="1" type="ORF">ADUPG1_005025</name>
</gene>
<dbReference type="EMBL" id="BQXS01007909">
    <property type="protein sequence ID" value="GKT28705.1"/>
    <property type="molecule type" value="Genomic_DNA"/>
</dbReference>